<reference evidence="4" key="2">
    <citation type="submission" date="2012-11" db="EMBL/GenBank/DDBJ databases">
        <authorList>
            <person name="Kuo A."/>
            <person name="Curtis B.A."/>
            <person name="Tanifuji G."/>
            <person name="Burki F."/>
            <person name="Gruber A."/>
            <person name="Irimia M."/>
            <person name="Maruyama S."/>
            <person name="Arias M.C."/>
            <person name="Ball S.G."/>
            <person name="Gile G.H."/>
            <person name="Hirakawa Y."/>
            <person name="Hopkins J.F."/>
            <person name="Rensing S.A."/>
            <person name="Schmutz J."/>
            <person name="Symeonidi A."/>
            <person name="Elias M."/>
            <person name="Eveleigh R.J."/>
            <person name="Herman E.K."/>
            <person name="Klute M.J."/>
            <person name="Nakayama T."/>
            <person name="Obornik M."/>
            <person name="Reyes-Prieto A."/>
            <person name="Armbrust E.V."/>
            <person name="Aves S.J."/>
            <person name="Beiko R.G."/>
            <person name="Coutinho P."/>
            <person name="Dacks J.B."/>
            <person name="Durnford D.G."/>
            <person name="Fast N.M."/>
            <person name="Green B.R."/>
            <person name="Grisdale C."/>
            <person name="Hempe F."/>
            <person name="Henrissat B."/>
            <person name="Hoppner M.P."/>
            <person name="Ishida K.-I."/>
            <person name="Kim E."/>
            <person name="Koreny L."/>
            <person name="Kroth P.G."/>
            <person name="Liu Y."/>
            <person name="Malik S.-B."/>
            <person name="Maier U.G."/>
            <person name="McRose D."/>
            <person name="Mock T."/>
            <person name="Neilson J.A."/>
            <person name="Onodera N.T."/>
            <person name="Poole A.M."/>
            <person name="Pritham E.J."/>
            <person name="Richards T.A."/>
            <person name="Rocap G."/>
            <person name="Roy S.W."/>
            <person name="Sarai C."/>
            <person name="Schaack S."/>
            <person name="Shirato S."/>
            <person name="Slamovits C.H."/>
            <person name="Spencer D.F."/>
            <person name="Suzuki S."/>
            <person name="Worden A.Z."/>
            <person name="Zauner S."/>
            <person name="Barry K."/>
            <person name="Bell C."/>
            <person name="Bharti A.K."/>
            <person name="Crow J.A."/>
            <person name="Grimwood J."/>
            <person name="Kramer R."/>
            <person name="Lindquist E."/>
            <person name="Lucas S."/>
            <person name="Salamov A."/>
            <person name="McFadden G.I."/>
            <person name="Lane C.E."/>
            <person name="Keeling P.J."/>
            <person name="Gray M.W."/>
            <person name="Grigoriev I.V."/>
            <person name="Archibald J.M."/>
        </authorList>
    </citation>
    <scope>NUCLEOTIDE SEQUENCE</scope>
    <source>
        <strain evidence="4">CCMP2712</strain>
    </source>
</reference>
<gene>
    <name evidence="2" type="ORF">GUITHDRAFT_145712</name>
</gene>
<evidence type="ECO:0000313" key="2">
    <source>
        <dbReference type="EMBL" id="EKX36549.1"/>
    </source>
</evidence>
<sequence>MTGGAAAGGAARLPPPGGSSLSPEEQHRGSAEYIRILQPTDRLVLFRGEFERARPVVLIYEAGLRDGDHFESSAECSFGHVMVYVNNIVVREEMLDVGVSVNMFALRLQMVRSPWGAVEGKELRQQPWVLLFPLLPEGLDVTVPNFTGIEIVASLLVNDTEKFLSSSLCGSHQPPGSPAENALLWNVAKFVNLSVDRPGLQTLRFTVKEGEGAASHLLKSRVAPLDADVFVFEDDQDPHLICLPASQSPPRVISMAKTSLQERIASIAARQDSMQLIEVWTNVRHGRRTCWYSHVMGQKLRQSDEENSVSRSSGNGEDDAGVEGRSEVNEDGGGGSADVAVCVSGAMRGSEAKLIKDNLLSKLPKFDLFAYILSDGTAPSETRLISLFPQNFKIASDLPLQTDLIDGHRFIYYRPDKPEPLKRLVHLWHDVDECYRLVQELYRSRRYTHIIRARPDVVIPGFSWKDVEEDPRISVPATDQVARWAHITDFFAIGSRRDMSIYMTIFRNCLYAIKAPFYPTMPRWISEVKLEACLFAAGVPWRHVGHWRYMILRGRSSCGSTRCWQEAETSISSSSGDGAFRYFHNGTRAF</sequence>
<evidence type="ECO:0000313" key="3">
    <source>
        <dbReference type="EnsemblProtists" id="EKX36549"/>
    </source>
</evidence>
<dbReference type="EnsemblProtists" id="EKX36549">
    <property type="protein sequence ID" value="EKX36549"/>
    <property type="gene ID" value="GUITHDRAFT_145712"/>
</dbReference>
<dbReference type="KEGG" id="gtt:GUITHDRAFT_145712"/>
<dbReference type="AlphaFoldDB" id="L1IKV2"/>
<feature type="region of interest" description="Disordered" evidence="1">
    <location>
        <begin position="1"/>
        <end position="25"/>
    </location>
</feature>
<protein>
    <submittedName>
        <fullName evidence="2 3">Uncharacterized protein</fullName>
    </submittedName>
</protein>
<dbReference type="Proteomes" id="UP000011087">
    <property type="component" value="Unassembled WGS sequence"/>
</dbReference>
<dbReference type="EMBL" id="JH993072">
    <property type="protein sequence ID" value="EKX36549.1"/>
    <property type="molecule type" value="Genomic_DNA"/>
</dbReference>
<feature type="region of interest" description="Disordered" evidence="1">
    <location>
        <begin position="302"/>
        <end position="334"/>
    </location>
</feature>
<keyword evidence="4" id="KW-1185">Reference proteome</keyword>
<accession>L1IKV2</accession>
<dbReference type="GeneID" id="17293265"/>
<dbReference type="PaxDb" id="55529-EKX36549"/>
<evidence type="ECO:0000256" key="1">
    <source>
        <dbReference type="SAM" id="MobiDB-lite"/>
    </source>
</evidence>
<feature type="compositionally biased region" description="Low complexity" evidence="1">
    <location>
        <begin position="8"/>
        <end position="23"/>
    </location>
</feature>
<name>L1IKV2_GUITC</name>
<reference evidence="3" key="3">
    <citation type="submission" date="2016-03" db="UniProtKB">
        <authorList>
            <consortium name="EnsemblProtists"/>
        </authorList>
    </citation>
    <scope>IDENTIFICATION</scope>
</reference>
<dbReference type="RefSeq" id="XP_005823529.1">
    <property type="nucleotide sequence ID" value="XM_005823472.1"/>
</dbReference>
<evidence type="ECO:0000313" key="4">
    <source>
        <dbReference type="Proteomes" id="UP000011087"/>
    </source>
</evidence>
<proteinExistence type="predicted"/>
<reference evidence="2 4" key="1">
    <citation type="journal article" date="2012" name="Nature">
        <title>Algal genomes reveal evolutionary mosaicism and the fate of nucleomorphs.</title>
        <authorList>
            <consortium name="DOE Joint Genome Institute"/>
            <person name="Curtis B.A."/>
            <person name="Tanifuji G."/>
            <person name="Burki F."/>
            <person name="Gruber A."/>
            <person name="Irimia M."/>
            <person name="Maruyama S."/>
            <person name="Arias M.C."/>
            <person name="Ball S.G."/>
            <person name="Gile G.H."/>
            <person name="Hirakawa Y."/>
            <person name="Hopkins J.F."/>
            <person name="Kuo A."/>
            <person name="Rensing S.A."/>
            <person name="Schmutz J."/>
            <person name="Symeonidi A."/>
            <person name="Elias M."/>
            <person name="Eveleigh R.J."/>
            <person name="Herman E.K."/>
            <person name="Klute M.J."/>
            <person name="Nakayama T."/>
            <person name="Obornik M."/>
            <person name="Reyes-Prieto A."/>
            <person name="Armbrust E.V."/>
            <person name="Aves S.J."/>
            <person name="Beiko R.G."/>
            <person name="Coutinho P."/>
            <person name="Dacks J.B."/>
            <person name="Durnford D.G."/>
            <person name="Fast N.M."/>
            <person name="Green B.R."/>
            <person name="Grisdale C.J."/>
            <person name="Hempel F."/>
            <person name="Henrissat B."/>
            <person name="Hoppner M.P."/>
            <person name="Ishida K."/>
            <person name="Kim E."/>
            <person name="Koreny L."/>
            <person name="Kroth P.G."/>
            <person name="Liu Y."/>
            <person name="Malik S.B."/>
            <person name="Maier U.G."/>
            <person name="McRose D."/>
            <person name="Mock T."/>
            <person name="Neilson J.A."/>
            <person name="Onodera N.T."/>
            <person name="Poole A.M."/>
            <person name="Pritham E.J."/>
            <person name="Richards T.A."/>
            <person name="Rocap G."/>
            <person name="Roy S.W."/>
            <person name="Sarai C."/>
            <person name="Schaack S."/>
            <person name="Shirato S."/>
            <person name="Slamovits C.H."/>
            <person name="Spencer D.F."/>
            <person name="Suzuki S."/>
            <person name="Worden A.Z."/>
            <person name="Zauner S."/>
            <person name="Barry K."/>
            <person name="Bell C."/>
            <person name="Bharti A.K."/>
            <person name="Crow J.A."/>
            <person name="Grimwood J."/>
            <person name="Kramer R."/>
            <person name="Lindquist E."/>
            <person name="Lucas S."/>
            <person name="Salamov A."/>
            <person name="McFadden G.I."/>
            <person name="Lane C.E."/>
            <person name="Keeling P.J."/>
            <person name="Gray M.W."/>
            <person name="Grigoriev I.V."/>
            <person name="Archibald J.M."/>
        </authorList>
    </citation>
    <scope>NUCLEOTIDE SEQUENCE</scope>
    <source>
        <strain evidence="2 4">CCMP2712</strain>
    </source>
</reference>
<dbReference type="HOGENOM" id="CLU_462686_0_0_1"/>
<organism evidence="2">
    <name type="scientific">Guillardia theta (strain CCMP2712)</name>
    <name type="common">Cryptophyte</name>
    <dbReference type="NCBI Taxonomy" id="905079"/>
    <lineage>
        <taxon>Eukaryota</taxon>
        <taxon>Cryptophyceae</taxon>
        <taxon>Pyrenomonadales</taxon>
        <taxon>Geminigeraceae</taxon>
        <taxon>Guillardia</taxon>
    </lineage>
</organism>